<name>A0ABP1E443_9APHY</name>
<dbReference type="SUPFAM" id="SSF54427">
    <property type="entry name" value="NTF2-like"/>
    <property type="match status" value="1"/>
</dbReference>
<dbReference type="Proteomes" id="UP001497453">
    <property type="component" value="Chromosome 8"/>
</dbReference>
<evidence type="ECO:0000313" key="2">
    <source>
        <dbReference type="Proteomes" id="UP001497453"/>
    </source>
</evidence>
<dbReference type="InterPro" id="IPR032710">
    <property type="entry name" value="NTF2-like_dom_sf"/>
</dbReference>
<sequence length="160" mass="18156">MPLASSDAIPANPSPQLKVALTWMRALSSADPSSTELLATTLTEDYTYAFLPRSLGYPVRNKEQFLAYARKVPFSLFRDPQLYLHEVIEAPMKIIVQATTTATFHSAPYVNEYMMVFHLAKQTDGELKIRKVEEFVDSRAMAVFFPMDPLRERGSYKSNL</sequence>
<organism evidence="1 2">
    <name type="scientific">Somion occarium</name>
    <dbReference type="NCBI Taxonomy" id="3059160"/>
    <lineage>
        <taxon>Eukaryota</taxon>
        <taxon>Fungi</taxon>
        <taxon>Dikarya</taxon>
        <taxon>Basidiomycota</taxon>
        <taxon>Agaricomycotina</taxon>
        <taxon>Agaricomycetes</taxon>
        <taxon>Polyporales</taxon>
        <taxon>Cerrenaceae</taxon>
        <taxon>Somion</taxon>
    </lineage>
</organism>
<protein>
    <recommendedName>
        <fullName evidence="3">SnoaL-like domain-containing protein</fullName>
    </recommendedName>
</protein>
<proteinExistence type="predicted"/>
<dbReference type="Gene3D" id="3.10.450.50">
    <property type="match status" value="1"/>
</dbReference>
<keyword evidence="2" id="KW-1185">Reference proteome</keyword>
<evidence type="ECO:0008006" key="3">
    <source>
        <dbReference type="Google" id="ProtNLM"/>
    </source>
</evidence>
<gene>
    <name evidence="1" type="ORF">GFSPODELE1_LOCUS9695</name>
</gene>
<evidence type="ECO:0000313" key="1">
    <source>
        <dbReference type="EMBL" id="CAL1714274.1"/>
    </source>
</evidence>
<dbReference type="EMBL" id="OZ037951">
    <property type="protein sequence ID" value="CAL1714274.1"/>
    <property type="molecule type" value="Genomic_DNA"/>
</dbReference>
<accession>A0ABP1E443</accession>
<reference evidence="2" key="1">
    <citation type="submission" date="2024-04" db="EMBL/GenBank/DDBJ databases">
        <authorList>
            <person name="Shaw F."/>
            <person name="Minotto A."/>
        </authorList>
    </citation>
    <scope>NUCLEOTIDE SEQUENCE [LARGE SCALE GENOMIC DNA]</scope>
</reference>